<accession>A0ABQ5F693</accession>
<name>A0ABQ5F693_9ASTR</name>
<dbReference type="Proteomes" id="UP001151760">
    <property type="component" value="Unassembled WGS sequence"/>
</dbReference>
<evidence type="ECO:0000313" key="1">
    <source>
        <dbReference type="EMBL" id="GJT58410.1"/>
    </source>
</evidence>
<evidence type="ECO:0000313" key="2">
    <source>
        <dbReference type="Proteomes" id="UP001151760"/>
    </source>
</evidence>
<organism evidence="1 2">
    <name type="scientific">Tanacetum coccineum</name>
    <dbReference type="NCBI Taxonomy" id="301880"/>
    <lineage>
        <taxon>Eukaryota</taxon>
        <taxon>Viridiplantae</taxon>
        <taxon>Streptophyta</taxon>
        <taxon>Embryophyta</taxon>
        <taxon>Tracheophyta</taxon>
        <taxon>Spermatophyta</taxon>
        <taxon>Magnoliopsida</taxon>
        <taxon>eudicotyledons</taxon>
        <taxon>Gunneridae</taxon>
        <taxon>Pentapetalae</taxon>
        <taxon>asterids</taxon>
        <taxon>campanulids</taxon>
        <taxon>Asterales</taxon>
        <taxon>Asteraceae</taxon>
        <taxon>Asteroideae</taxon>
        <taxon>Anthemideae</taxon>
        <taxon>Anthemidinae</taxon>
        <taxon>Tanacetum</taxon>
    </lineage>
</organism>
<dbReference type="EMBL" id="BQNB010017017">
    <property type="protein sequence ID" value="GJT58410.1"/>
    <property type="molecule type" value="Genomic_DNA"/>
</dbReference>
<keyword evidence="2" id="KW-1185">Reference proteome</keyword>
<reference evidence="1" key="1">
    <citation type="journal article" date="2022" name="Int. J. Mol. Sci.">
        <title>Draft Genome of Tanacetum Coccineum: Genomic Comparison of Closely Related Tanacetum-Family Plants.</title>
        <authorList>
            <person name="Yamashiro T."/>
            <person name="Shiraishi A."/>
            <person name="Nakayama K."/>
            <person name="Satake H."/>
        </authorList>
    </citation>
    <scope>NUCLEOTIDE SEQUENCE</scope>
</reference>
<protein>
    <submittedName>
        <fullName evidence="1">Uncharacterized protein</fullName>
    </submittedName>
</protein>
<gene>
    <name evidence="1" type="ORF">Tco_1001943</name>
</gene>
<proteinExistence type="predicted"/>
<comment type="caution">
    <text evidence="1">The sequence shown here is derived from an EMBL/GenBank/DDBJ whole genome shotgun (WGS) entry which is preliminary data.</text>
</comment>
<reference evidence="1" key="2">
    <citation type="submission" date="2022-01" db="EMBL/GenBank/DDBJ databases">
        <authorList>
            <person name="Yamashiro T."/>
            <person name="Shiraishi A."/>
            <person name="Satake H."/>
            <person name="Nakayama K."/>
        </authorList>
    </citation>
    <scope>NUCLEOTIDE SEQUENCE</scope>
</reference>
<sequence>MKYKEHVKPSWHGCDSLSSWHECDSLLSWYGCDSLPSRHKCDSLPSWHGCDNLPSWHRCDSLPSWHECDRPVMTPLPENIVLSYKESDTDKYLLNVTNYQKLVEKVSSCLINIEKVESRSQVADILTKALGTSQHSFW</sequence>